<dbReference type="InterPro" id="IPR002934">
    <property type="entry name" value="Polymerase_NTP_transf_dom"/>
</dbReference>
<keyword evidence="5" id="KW-0479">Metal-binding</keyword>
<dbReference type="PANTHER" id="PTHR33571">
    <property type="entry name" value="SSL8005 PROTEIN"/>
    <property type="match status" value="1"/>
</dbReference>
<keyword evidence="2" id="KW-1277">Toxin-antitoxin system</keyword>
<dbReference type="GO" id="GO:0005524">
    <property type="term" value="F:ATP binding"/>
    <property type="evidence" value="ECO:0007669"/>
    <property type="project" value="UniProtKB-KW"/>
</dbReference>
<evidence type="ECO:0000313" key="12">
    <source>
        <dbReference type="Proteomes" id="UP000078543"/>
    </source>
</evidence>
<dbReference type="Gene3D" id="3.30.460.10">
    <property type="entry name" value="Beta Polymerase, domain 2"/>
    <property type="match status" value="1"/>
</dbReference>
<evidence type="ECO:0000256" key="4">
    <source>
        <dbReference type="ARBA" id="ARBA00022695"/>
    </source>
</evidence>
<protein>
    <submittedName>
        <fullName evidence="11">Nucleotidyltransferase</fullName>
    </submittedName>
</protein>
<comment type="similarity">
    <text evidence="9">Belongs to the MntA antitoxin family.</text>
</comment>
<evidence type="ECO:0000256" key="8">
    <source>
        <dbReference type="ARBA" id="ARBA00022842"/>
    </source>
</evidence>
<evidence type="ECO:0000256" key="9">
    <source>
        <dbReference type="ARBA" id="ARBA00038276"/>
    </source>
</evidence>
<dbReference type="STRING" id="1437059.A6A05_05305"/>
<dbReference type="CDD" id="cd05403">
    <property type="entry name" value="NT_KNTase_like"/>
    <property type="match status" value="1"/>
</dbReference>
<dbReference type="InterPro" id="IPR043519">
    <property type="entry name" value="NT_sf"/>
</dbReference>
<comment type="cofactor">
    <cofactor evidence="1">
        <name>Mg(2+)</name>
        <dbReference type="ChEBI" id="CHEBI:18420"/>
    </cofactor>
</comment>
<keyword evidence="4" id="KW-0548">Nucleotidyltransferase</keyword>
<dbReference type="EMBL" id="LWQU01000207">
    <property type="protein sequence ID" value="OAN43762.1"/>
    <property type="molecule type" value="Genomic_DNA"/>
</dbReference>
<keyword evidence="3 11" id="KW-0808">Transferase</keyword>
<dbReference type="InterPro" id="IPR052038">
    <property type="entry name" value="Type-VII_TA_antitoxin"/>
</dbReference>
<dbReference type="RefSeq" id="WP_068504881.1">
    <property type="nucleotide sequence ID" value="NZ_LWQU01000207.1"/>
</dbReference>
<name>A0A178M4T3_9PROT</name>
<dbReference type="Pfam" id="PF01909">
    <property type="entry name" value="NTP_transf_2"/>
    <property type="match status" value="1"/>
</dbReference>
<dbReference type="OrthoDB" id="9809323at2"/>
<dbReference type="GO" id="GO:0016779">
    <property type="term" value="F:nucleotidyltransferase activity"/>
    <property type="evidence" value="ECO:0007669"/>
    <property type="project" value="UniProtKB-KW"/>
</dbReference>
<evidence type="ECO:0000313" key="11">
    <source>
        <dbReference type="EMBL" id="OAN43762.1"/>
    </source>
</evidence>
<keyword evidence="8" id="KW-0460">Magnesium</keyword>
<evidence type="ECO:0000256" key="5">
    <source>
        <dbReference type="ARBA" id="ARBA00022723"/>
    </source>
</evidence>
<proteinExistence type="inferred from homology"/>
<organism evidence="11 12">
    <name type="scientific">Magnetospirillum moscoviense</name>
    <dbReference type="NCBI Taxonomy" id="1437059"/>
    <lineage>
        <taxon>Bacteria</taxon>
        <taxon>Pseudomonadati</taxon>
        <taxon>Pseudomonadota</taxon>
        <taxon>Alphaproteobacteria</taxon>
        <taxon>Rhodospirillales</taxon>
        <taxon>Rhodospirillaceae</taxon>
        <taxon>Magnetospirillum</taxon>
    </lineage>
</organism>
<keyword evidence="12" id="KW-1185">Reference proteome</keyword>
<evidence type="ECO:0000256" key="2">
    <source>
        <dbReference type="ARBA" id="ARBA00022649"/>
    </source>
</evidence>
<dbReference type="Proteomes" id="UP000078543">
    <property type="component" value="Unassembled WGS sequence"/>
</dbReference>
<evidence type="ECO:0000256" key="3">
    <source>
        <dbReference type="ARBA" id="ARBA00022679"/>
    </source>
</evidence>
<accession>A0A178M4T3</accession>
<keyword evidence="6" id="KW-0547">Nucleotide-binding</keyword>
<dbReference type="PANTHER" id="PTHR33571:SF12">
    <property type="entry name" value="BSL3053 PROTEIN"/>
    <property type="match status" value="1"/>
</dbReference>
<dbReference type="SUPFAM" id="SSF81301">
    <property type="entry name" value="Nucleotidyltransferase"/>
    <property type="match status" value="1"/>
</dbReference>
<evidence type="ECO:0000259" key="10">
    <source>
        <dbReference type="Pfam" id="PF01909"/>
    </source>
</evidence>
<dbReference type="AlphaFoldDB" id="A0A178M4T3"/>
<dbReference type="GO" id="GO:0046872">
    <property type="term" value="F:metal ion binding"/>
    <property type="evidence" value="ECO:0007669"/>
    <property type="project" value="UniProtKB-KW"/>
</dbReference>
<evidence type="ECO:0000256" key="1">
    <source>
        <dbReference type="ARBA" id="ARBA00001946"/>
    </source>
</evidence>
<evidence type="ECO:0000256" key="7">
    <source>
        <dbReference type="ARBA" id="ARBA00022840"/>
    </source>
</evidence>
<sequence>MGNLDRLRAHRDEILSLASRFGARNLRVFGSVARDEDNPSSDIDLLVEWSDQASLTDWVGFQQEAERVLGTRVDVVSEASLHWYVRDKILAEARPLP</sequence>
<reference evidence="11 12" key="1">
    <citation type="submission" date="2016-04" db="EMBL/GenBank/DDBJ databases">
        <title>Draft genome sequence of freshwater magnetotactic bacteria Magnetospirillum marisnigri SP-1 and Magnetospirillum moscoviense BB-1.</title>
        <authorList>
            <person name="Koziaeva V."/>
            <person name="Dziuba M.V."/>
            <person name="Ivanov T.M."/>
            <person name="Kuznetsov B."/>
            <person name="Grouzdev D.S."/>
        </authorList>
    </citation>
    <scope>NUCLEOTIDE SEQUENCE [LARGE SCALE GENOMIC DNA]</scope>
    <source>
        <strain evidence="11 12">BB-1</strain>
    </source>
</reference>
<evidence type="ECO:0000256" key="6">
    <source>
        <dbReference type="ARBA" id="ARBA00022741"/>
    </source>
</evidence>
<gene>
    <name evidence="11" type="ORF">A6A05_05305</name>
</gene>
<keyword evidence="7" id="KW-0067">ATP-binding</keyword>
<comment type="caution">
    <text evidence="11">The sequence shown here is derived from an EMBL/GenBank/DDBJ whole genome shotgun (WGS) entry which is preliminary data.</text>
</comment>
<feature type="domain" description="Polymerase nucleotidyl transferase" evidence="10">
    <location>
        <begin position="17"/>
        <end position="94"/>
    </location>
</feature>